<evidence type="ECO:0000256" key="7">
    <source>
        <dbReference type="SAM" id="MobiDB-lite"/>
    </source>
</evidence>
<gene>
    <name evidence="10" type="ORF">TRICI_005427</name>
</gene>
<dbReference type="InterPro" id="IPR036259">
    <property type="entry name" value="MFS_trans_sf"/>
</dbReference>
<dbReference type="InterPro" id="IPR005828">
    <property type="entry name" value="MFS_sugar_transport-like"/>
</dbReference>
<feature type="transmembrane region" description="Helical" evidence="8">
    <location>
        <begin position="332"/>
        <end position="353"/>
    </location>
</feature>
<dbReference type="Pfam" id="PF00083">
    <property type="entry name" value="Sugar_tr"/>
    <property type="match status" value="2"/>
</dbReference>
<feature type="transmembrane region" description="Helical" evidence="8">
    <location>
        <begin position="208"/>
        <end position="234"/>
    </location>
</feature>
<name>A0A642USQ2_9ASCO</name>
<dbReference type="Gene3D" id="1.20.1250.20">
    <property type="entry name" value="MFS general substrate transporter like domains"/>
    <property type="match status" value="1"/>
</dbReference>
<evidence type="ECO:0000256" key="3">
    <source>
        <dbReference type="ARBA" id="ARBA00022448"/>
    </source>
</evidence>
<feature type="transmembrane region" description="Helical" evidence="8">
    <location>
        <begin position="283"/>
        <end position="304"/>
    </location>
</feature>
<evidence type="ECO:0000256" key="6">
    <source>
        <dbReference type="ARBA" id="ARBA00023136"/>
    </source>
</evidence>
<dbReference type="GO" id="GO:0001406">
    <property type="term" value="F:glycerophosphodiester transmembrane transporter activity"/>
    <property type="evidence" value="ECO:0007669"/>
    <property type="project" value="UniProtKB-ARBA"/>
</dbReference>
<feature type="transmembrane region" description="Helical" evidence="8">
    <location>
        <begin position="137"/>
        <end position="158"/>
    </location>
</feature>
<dbReference type="FunFam" id="1.20.1250.20:FF:000140">
    <property type="entry name" value="Putative MFS phospholipid transporter"/>
    <property type="match status" value="1"/>
</dbReference>
<keyword evidence="6 8" id="KW-0472">Membrane</keyword>
<evidence type="ECO:0000313" key="11">
    <source>
        <dbReference type="Proteomes" id="UP000761534"/>
    </source>
</evidence>
<dbReference type="PANTHER" id="PTHR23508:SF10">
    <property type="entry name" value="CARBOXYLIC ACID TRANSPORTER PROTEIN HOMOLOG"/>
    <property type="match status" value="1"/>
</dbReference>
<keyword evidence="11" id="KW-1185">Reference proteome</keyword>
<dbReference type="GO" id="GO:0046943">
    <property type="term" value="F:carboxylic acid transmembrane transporter activity"/>
    <property type="evidence" value="ECO:0007669"/>
    <property type="project" value="TreeGrafter"/>
</dbReference>
<evidence type="ECO:0000313" key="10">
    <source>
        <dbReference type="EMBL" id="KAA8904621.1"/>
    </source>
</evidence>
<proteinExistence type="inferred from homology"/>
<keyword evidence="4 8" id="KW-0812">Transmembrane</keyword>
<feature type="transmembrane region" description="Helical" evidence="8">
    <location>
        <begin position="386"/>
        <end position="404"/>
    </location>
</feature>
<protein>
    <recommendedName>
        <fullName evidence="9">Major facilitator superfamily (MFS) profile domain-containing protein</fullName>
    </recommendedName>
</protein>
<comment type="subcellular location">
    <subcellularLocation>
        <location evidence="1">Membrane</location>
        <topology evidence="1">Multi-pass membrane protein</topology>
    </subcellularLocation>
</comment>
<accession>A0A642USQ2</accession>
<evidence type="ECO:0000256" key="5">
    <source>
        <dbReference type="ARBA" id="ARBA00022989"/>
    </source>
</evidence>
<organism evidence="10 11">
    <name type="scientific">Trichomonascus ciferrii</name>
    <dbReference type="NCBI Taxonomy" id="44093"/>
    <lineage>
        <taxon>Eukaryota</taxon>
        <taxon>Fungi</taxon>
        <taxon>Dikarya</taxon>
        <taxon>Ascomycota</taxon>
        <taxon>Saccharomycotina</taxon>
        <taxon>Dipodascomycetes</taxon>
        <taxon>Dipodascales</taxon>
        <taxon>Trichomonascaceae</taxon>
        <taxon>Trichomonascus</taxon>
        <taxon>Trichomonascus ciferrii complex</taxon>
    </lineage>
</organism>
<dbReference type="InterPro" id="IPR020846">
    <property type="entry name" value="MFS_dom"/>
</dbReference>
<keyword evidence="5 8" id="KW-1133">Transmembrane helix</keyword>
<comment type="similarity">
    <text evidence="2">Belongs to the major facilitator superfamily. Sugar transporter (TC 2.A.1.1) family.</text>
</comment>
<feature type="transmembrane region" description="Helical" evidence="8">
    <location>
        <begin position="464"/>
        <end position="482"/>
    </location>
</feature>
<dbReference type="SUPFAM" id="SSF103473">
    <property type="entry name" value="MFS general substrate transporter"/>
    <property type="match status" value="1"/>
</dbReference>
<evidence type="ECO:0000256" key="2">
    <source>
        <dbReference type="ARBA" id="ARBA00010992"/>
    </source>
</evidence>
<dbReference type="Proteomes" id="UP000761534">
    <property type="component" value="Unassembled WGS sequence"/>
</dbReference>
<feature type="domain" description="Major facilitator superfamily (MFS) profile" evidence="9">
    <location>
        <begin position="70"/>
        <end position="486"/>
    </location>
</feature>
<feature type="transmembrane region" description="Helical" evidence="8">
    <location>
        <begin position="112"/>
        <end position="131"/>
    </location>
</feature>
<dbReference type="OrthoDB" id="2261376at2759"/>
<evidence type="ECO:0000259" key="9">
    <source>
        <dbReference type="PROSITE" id="PS50850"/>
    </source>
</evidence>
<feature type="transmembrane region" description="Helical" evidence="8">
    <location>
        <begin position="360"/>
        <end position="380"/>
    </location>
</feature>
<dbReference type="PANTHER" id="PTHR23508">
    <property type="entry name" value="CARBOXYLIC ACID TRANSPORTER PROTEIN HOMOLOG"/>
    <property type="match status" value="1"/>
</dbReference>
<evidence type="ECO:0000256" key="4">
    <source>
        <dbReference type="ARBA" id="ARBA00022692"/>
    </source>
</evidence>
<dbReference type="PROSITE" id="PS50850">
    <property type="entry name" value="MFS"/>
    <property type="match status" value="1"/>
</dbReference>
<keyword evidence="3" id="KW-0813">Transport</keyword>
<evidence type="ECO:0000256" key="1">
    <source>
        <dbReference type="ARBA" id="ARBA00004141"/>
    </source>
</evidence>
<feature type="transmembrane region" description="Helical" evidence="8">
    <location>
        <begin position="425"/>
        <end position="444"/>
    </location>
</feature>
<feature type="region of interest" description="Disordered" evidence="7">
    <location>
        <begin position="511"/>
        <end position="538"/>
    </location>
</feature>
<evidence type="ECO:0000256" key="8">
    <source>
        <dbReference type="SAM" id="Phobius"/>
    </source>
</evidence>
<reference evidence="10" key="1">
    <citation type="journal article" date="2019" name="G3 (Bethesda)">
        <title>Genome Assemblies of Two Rare Opportunistic Yeast Pathogens: Diutina rugosa (syn. Candida rugosa) and Trichomonascus ciferrii (syn. Candida ciferrii).</title>
        <authorList>
            <person name="Mixao V."/>
            <person name="Saus E."/>
            <person name="Hansen A.P."/>
            <person name="Lass-Florl C."/>
            <person name="Gabaldon T."/>
        </authorList>
    </citation>
    <scope>NUCLEOTIDE SEQUENCE</scope>
    <source>
        <strain evidence="10">CBS 4856</strain>
    </source>
</reference>
<dbReference type="VEuPathDB" id="FungiDB:TRICI_005427"/>
<dbReference type="AlphaFoldDB" id="A0A642USQ2"/>
<sequence length="538" mass="58802">MVFEVARKWKRTLHDELYLPGMRTGPSAEAQEVARDSRTEKDELGDQTEVQQVVDGEELTTRSGMNKYWTIIAAGAGLFSDGYVNNSVGTVNTILTQLYGDRYTGSPAASNIASIAFAGTVVGQLVFGYVADYHSRTIGMIISTVILIVFTILSAGAWGAGGSIEGMFAALTAYRMFLGIGIGGEYPAGSVACAEASNILGRGRRNRWFVLFTNFMIDTGFVVSAFVPMVMLWICSDEHLTPVWRVSLGLGAIPPCILFYLRLKFNENEQFKKYNMKNARFPYWLILKYYFPRLLVVSAIWFIYDFSAYAFGIYSSAIINVVVPDGDLYKTFGWNVVLNLFYIPGSFAGAFAADYLGPRITLVIGVGLQGVIGFIMASQYESLKQHIGGFVVVYGIFMTLGEFGPGDQMGLIASKTSATPIRGQYYGIAAALGKVGAFVGTYVFPIIVKNAGGSETTAGNQAPFWVASSLCLFSAFLGLFFLPSLTQDAVNLEDIKFKRYLSDHGFDITQIGDHDSDSENNPTTTVETTTEYDKSATN</sequence>
<feature type="transmembrane region" description="Helical" evidence="8">
    <location>
        <begin position="246"/>
        <end position="263"/>
    </location>
</feature>
<dbReference type="GO" id="GO:0005886">
    <property type="term" value="C:plasma membrane"/>
    <property type="evidence" value="ECO:0007669"/>
    <property type="project" value="TreeGrafter"/>
</dbReference>
<dbReference type="EMBL" id="SWFS01000427">
    <property type="protein sequence ID" value="KAA8904621.1"/>
    <property type="molecule type" value="Genomic_DNA"/>
</dbReference>
<comment type="caution">
    <text evidence="10">The sequence shown here is derived from an EMBL/GenBank/DDBJ whole genome shotgun (WGS) entry which is preliminary data.</text>
</comment>